<keyword evidence="6 7" id="KW-0482">Metalloprotease</keyword>
<dbReference type="OrthoDB" id="9773538at2"/>
<dbReference type="InterPro" id="IPR024079">
    <property type="entry name" value="MetalloPept_cat_dom_sf"/>
</dbReference>
<evidence type="ECO:0000256" key="2">
    <source>
        <dbReference type="ARBA" id="ARBA00022670"/>
    </source>
</evidence>
<dbReference type="SUPFAM" id="SSF55486">
    <property type="entry name" value="Metalloproteases ('zincins'), catalytic domain"/>
    <property type="match status" value="1"/>
</dbReference>
<dbReference type="PANTHER" id="PTHR43660:SF1">
    <property type="entry name" value="DIPEPTIDYL CARBOXYPEPTIDASE"/>
    <property type="match status" value="1"/>
</dbReference>
<dbReference type="InterPro" id="IPR001567">
    <property type="entry name" value="Pept_M3A_M3B_dom"/>
</dbReference>
<organism evidence="9 10">
    <name type="scientific">Ideonella dechloratans</name>
    <dbReference type="NCBI Taxonomy" id="36863"/>
    <lineage>
        <taxon>Bacteria</taxon>
        <taxon>Pseudomonadati</taxon>
        <taxon>Pseudomonadota</taxon>
        <taxon>Betaproteobacteria</taxon>
        <taxon>Burkholderiales</taxon>
        <taxon>Sphaerotilaceae</taxon>
        <taxon>Ideonella</taxon>
    </lineage>
</organism>
<keyword evidence="2 7" id="KW-0645">Protease</keyword>
<evidence type="ECO:0000256" key="4">
    <source>
        <dbReference type="ARBA" id="ARBA00022801"/>
    </source>
</evidence>
<keyword evidence="4 7" id="KW-0378">Hydrolase</keyword>
<dbReference type="Gene3D" id="3.40.390.10">
    <property type="entry name" value="Collagenase (Catalytic Domain)"/>
    <property type="match status" value="1"/>
</dbReference>
<dbReference type="InterPro" id="IPR045090">
    <property type="entry name" value="Pept_M3A_M3B"/>
</dbReference>
<comment type="cofactor">
    <cofactor evidence="7">
        <name>Zn(2+)</name>
        <dbReference type="ChEBI" id="CHEBI:29105"/>
    </cofactor>
    <text evidence="7">Binds 1 zinc ion.</text>
</comment>
<reference evidence="9 10" key="1">
    <citation type="submission" date="2019-09" db="EMBL/GenBank/DDBJ databases">
        <title>Draft genome sequences of 48 bacterial type strains from the CCUG.</title>
        <authorList>
            <person name="Tunovic T."/>
            <person name="Pineiro-Iglesias B."/>
            <person name="Unosson C."/>
            <person name="Inganas E."/>
            <person name="Ohlen M."/>
            <person name="Cardew S."/>
            <person name="Jensie-Markopoulos S."/>
            <person name="Salva-Serra F."/>
            <person name="Jaen-Luchoro D."/>
            <person name="Karlsson R."/>
            <person name="Svensson-Stadler L."/>
            <person name="Chun J."/>
            <person name="Moore E."/>
        </authorList>
    </citation>
    <scope>NUCLEOTIDE SEQUENCE [LARGE SCALE GENOMIC DNA]</scope>
    <source>
        <strain evidence="9 10">CCUG 30977</strain>
    </source>
</reference>
<evidence type="ECO:0000256" key="3">
    <source>
        <dbReference type="ARBA" id="ARBA00022723"/>
    </source>
</evidence>
<dbReference type="Pfam" id="PF01432">
    <property type="entry name" value="Peptidase_M3"/>
    <property type="match status" value="1"/>
</dbReference>
<dbReference type="GO" id="GO:0004222">
    <property type="term" value="F:metalloendopeptidase activity"/>
    <property type="evidence" value="ECO:0007669"/>
    <property type="project" value="InterPro"/>
</dbReference>
<evidence type="ECO:0000256" key="5">
    <source>
        <dbReference type="ARBA" id="ARBA00022833"/>
    </source>
</evidence>
<dbReference type="GO" id="GO:0006508">
    <property type="term" value="P:proteolysis"/>
    <property type="evidence" value="ECO:0007669"/>
    <property type="project" value="UniProtKB-KW"/>
</dbReference>
<dbReference type="InterPro" id="IPR024080">
    <property type="entry name" value="Neurolysin/TOP_N"/>
</dbReference>
<dbReference type="InterPro" id="IPR024077">
    <property type="entry name" value="Neurolysin/TOP_dom2"/>
</dbReference>
<dbReference type="PANTHER" id="PTHR43660">
    <property type="entry name" value="DIPEPTIDYL CARBOXYPEPTIDASE"/>
    <property type="match status" value="1"/>
</dbReference>
<evidence type="ECO:0000256" key="1">
    <source>
        <dbReference type="ARBA" id="ARBA00006040"/>
    </source>
</evidence>
<evidence type="ECO:0000313" key="10">
    <source>
        <dbReference type="Proteomes" id="UP000430120"/>
    </source>
</evidence>
<dbReference type="Gene3D" id="1.10.1370.10">
    <property type="entry name" value="Neurolysin, domain 3"/>
    <property type="match status" value="1"/>
</dbReference>
<dbReference type="Gene3D" id="1.20.1050.40">
    <property type="entry name" value="Endopeptidase. Chain P, domain 1"/>
    <property type="match status" value="1"/>
</dbReference>
<comment type="caution">
    <text evidence="9">The sequence shown here is derived from an EMBL/GenBank/DDBJ whole genome shotgun (WGS) entry which is preliminary data.</text>
</comment>
<proteinExistence type="inferred from homology"/>
<gene>
    <name evidence="9" type="ORF">F7Q92_08560</name>
</gene>
<dbReference type="GO" id="GO:0005829">
    <property type="term" value="C:cytosol"/>
    <property type="evidence" value="ECO:0007669"/>
    <property type="project" value="TreeGrafter"/>
</dbReference>
<dbReference type="GO" id="GO:0004180">
    <property type="term" value="F:carboxypeptidase activity"/>
    <property type="evidence" value="ECO:0007669"/>
    <property type="project" value="TreeGrafter"/>
</dbReference>
<accession>A0A643FDT5</accession>
<dbReference type="InterPro" id="IPR034005">
    <property type="entry name" value="M3A_DCP"/>
</dbReference>
<evidence type="ECO:0000313" key="9">
    <source>
        <dbReference type="EMBL" id="KAB0583354.1"/>
    </source>
</evidence>
<keyword evidence="10" id="KW-1185">Reference proteome</keyword>
<dbReference type="GO" id="GO:0046872">
    <property type="term" value="F:metal ion binding"/>
    <property type="evidence" value="ECO:0007669"/>
    <property type="project" value="UniProtKB-UniRule"/>
</dbReference>
<keyword evidence="5 7" id="KW-0862">Zinc</keyword>
<name>A0A643FDT5_IDEDE</name>
<keyword evidence="3 7" id="KW-0479">Metal-binding</keyword>
<dbReference type="CDD" id="cd06456">
    <property type="entry name" value="M3A_DCP"/>
    <property type="match status" value="1"/>
</dbReference>
<protein>
    <submittedName>
        <fullName evidence="9">M3 family metallopeptidase</fullName>
    </submittedName>
</protein>
<comment type="similarity">
    <text evidence="1 7">Belongs to the peptidase M3 family.</text>
</comment>
<evidence type="ECO:0000259" key="8">
    <source>
        <dbReference type="Pfam" id="PF01432"/>
    </source>
</evidence>
<dbReference type="EMBL" id="VZPB01000015">
    <property type="protein sequence ID" value="KAB0583354.1"/>
    <property type="molecule type" value="Genomic_DNA"/>
</dbReference>
<dbReference type="FunFam" id="3.40.390.10:FF:000009">
    <property type="entry name" value="Oligopeptidase A"/>
    <property type="match status" value="1"/>
</dbReference>
<evidence type="ECO:0000256" key="7">
    <source>
        <dbReference type="RuleBase" id="RU003435"/>
    </source>
</evidence>
<sequence>MKRFRPEETPMHTKNNPLLSPWSTPFGLPPFEEIRPEHFVPAMQAAMAEQRLELDAIGAQAEAPSFENTVAALDRSGAWLYRLDALLSNLTASATSPALQAVQRELAAPLAAHDSAVKMHPGVFARLDALHAQRHSLGLEPEALRLLERLHLDCVRAGARLGPDAQQRYAAIMQELATLCTQFAQNVLADEAAYQLVLRGEDDLAGLPDFVRAAARQAAAERGLDEAAHVITLNRSLIEPFLTYSDRRDLRERAWAAWSRRGEMDGETDNRALIQRILVLRNAQAREHGFDNYADYVLTDSMAGGQQAVRQLLGEVWQRALPAAERERQALIAMMRSHGVEGEPEAWDWRYWSEKVRQARYDIDDAEVKPYFSLERMVEALFDCAQRLFGVRFEARPDVRAYHPDVQVYEMFDAQGRSAGLFLQDNFARATKRSGAWMSDFAYQSRNRGVDRPIIVNNNNFAKAAPGQPTLLSFDDARTLFHEFGHGLHGLLSNVTYHRLAGTQVLRDFVELPSQLFEHWLGEPEVLRRHARHWQTGEPIPQALIDRLQTARRWGQGYETVSYTGSALVDLEIHALSDPAGPGDVVAFERATLQRLGMPPAVGMRHRLPHFQHLFAGAGYAAGYYVYLWAEVLDADAFNAFVEAGNPFDPMVAQRLLRHIYAVGDTVDPTTAYTSFRGRLPALEPLLAKRGLLPAEAGLPAP</sequence>
<feature type="domain" description="Peptidase M3A/M3B catalytic" evidence="8">
    <location>
        <begin position="241"/>
        <end position="691"/>
    </location>
</feature>
<dbReference type="AlphaFoldDB" id="A0A643FDT5"/>
<dbReference type="Proteomes" id="UP000430120">
    <property type="component" value="Unassembled WGS sequence"/>
</dbReference>
<evidence type="ECO:0000256" key="6">
    <source>
        <dbReference type="ARBA" id="ARBA00023049"/>
    </source>
</evidence>